<dbReference type="EMBL" id="FOAF01000001">
    <property type="protein sequence ID" value="SEK60592.1"/>
    <property type="molecule type" value="Genomic_DNA"/>
</dbReference>
<name>A0A1H7IFG3_OLID1</name>
<reference evidence="3" key="1">
    <citation type="submission" date="2016-10" db="EMBL/GenBank/DDBJ databases">
        <authorList>
            <person name="Varghese N."/>
            <person name="Submissions S."/>
        </authorList>
    </citation>
    <scope>NUCLEOTIDE SEQUENCE [LARGE SCALE GENOMIC DNA]</scope>
    <source>
        <strain evidence="3">DSM 18733</strain>
    </source>
</reference>
<dbReference type="STRING" id="407022.SAMN05661044_00667"/>
<evidence type="ECO:0000256" key="1">
    <source>
        <dbReference type="SAM" id="MobiDB-lite"/>
    </source>
</evidence>
<evidence type="ECO:0000313" key="2">
    <source>
        <dbReference type="EMBL" id="SEK60592.1"/>
    </source>
</evidence>
<sequence length="214" mass="24119">MKIDVKNIELDEESSKAENQIYLGDLHINEAYVGACLIEVGITTLYHARDEPAAALITQAEEYFRQQPLTFYPYENSGKDGELLQPSLRLEIALKVHEHFLKEAAEQRRVFDEFIDKNQKQAIIIGSPGKKGTLITLTHPIADILNFPVLRKDLAELIRHSILPKMEEGQQVLNTNIPVSILQQAGLKESQYFFKGEEQQPPNKKNNGINGPSG</sequence>
<dbReference type="RefSeq" id="WP_093318296.1">
    <property type="nucleotide sequence ID" value="NZ_FOAF01000001.1"/>
</dbReference>
<organism evidence="2 3">
    <name type="scientific">Olivibacter domesticus</name>
    <name type="common">Pseudosphingobacterium domesticum</name>
    <dbReference type="NCBI Taxonomy" id="407022"/>
    <lineage>
        <taxon>Bacteria</taxon>
        <taxon>Pseudomonadati</taxon>
        <taxon>Bacteroidota</taxon>
        <taxon>Sphingobacteriia</taxon>
        <taxon>Sphingobacteriales</taxon>
        <taxon>Sphingobacteriaceae</taxon>
        <taxon>Olivibacter</taxon>
    </lineage>
</organism>
<keyword evidence="3" id="KW-1185">Reference proteome</keyword>
<feature type="compositionally biased region" description="Low complexity" evidence="1">
    <location>
        <begin position="201"/>
        <end position="214"/>
    </location>
</feature>
<dbReference type="Proteomes" id="UP000199421">
    <property type="component" value="Unassembled WGS sequence"/>
</dbReference>
<gene>
    <name evidence="2" type="ORF">SAMN05661044_00667</name>
</gene>
<proteinExistence type="predicted"/>
<feature type="region of interest" description="Disordered" evidence="1">
    <location>
        <begin position="195"/>
        <end position="214"/>
    </location>
</feature>
<dbReference type="AlphaFoldDB" id="A0A1H7IFG3"/>
<protein>
    <submittedName>
        <fullName evidence="2">Uncharacterized protein</fullName>
    </submittedName>
</protein>
<dbReference type="OrthoDB" id="7874815at2"/>
<evidence type="ECO:0000313" key="3">
    <source>
        <dbReference type="Proteomes" id="UP000199421"/>
    </source>
</evidence>
<accession>A0A1H7IFG3</accession>